<feature type="compositionally biased region" description="Basic and acidic residues" evidence="2">
    <location>
        <begin position="1"/>
        <end position="18"/>
    </location>
</feature>
<protein>
    <submittedName>
        <fullName evidence="4">Protein LURP-one-related 15 isoform X1</fullName>
    </submittedName>
</protein>
<name>A0A9W3CTZ9_RAPSA</name>
<dbReference type="InterPro" id="IPR025659">
    <property type="entry name" value="Tubby-like_C"/>
</dbReference>
<dbReference type="InterPro" id="IPR038595">
    <property type="entry name" value="LOR_sf"/>
</dbReference>
<proteinExistence type="inferred from homology"/>
<evidence type="ECO:0000256" key="2">
    <source>
        <dbReference type="SAM" id="MobiDB-lite"/>
    </source>
</evidence>
<comment type="similarity">
    <text evidence="1">Belongs to the LOR family.</text>
</comment>
<gene>
    <name evidence="4" type="primary">LOC108818778</name>
</gene>
<reference evidence="4" key="1">
    <citation type="journal article" date="2012" name="Theor. Appl. Genet.">
        <title>Construction of a high-resolution linkage map of Rfd1, a restorer-of-fertility locus for cytoplasmic male sterility conferred by DCGMS cytoplasm in radish (Raphanus sativus L.) using synteny between radish and Arabidopsis genomes.</title>
        <authorList>
            <person name="Cho Y."/>
            <person name="Lee Y.P."/>
            <person name="Park B.S."/>
            <person name="Han T.H."/>
            <person name="Kim S."/>
        </authorList>
    </citation>
    <scope>NUCLEOTIDE SEQUENCE</scope>
</reference>
<dbReference type="AlphaFoldDB" id="A0A9W3CTZ9"/>
<dbReference type="PANTHER" id="PTHR31087:SF160">
    <property type="entry name" value="PROTEIN LURP-ONE-RELATED 1-RELATED"/>
    <property type="match status" value="1"/>
</dbReference>
<dbReference type="SUPFAM" id="SSF54518">
    <property type="entry name" value="Tubby C-terminal domain-like"/>
    <property type="match status" value="1"/>
</dbReference>
<accession>A0A9W3CTZ9</accession>
<dbReference type="Pfam" id="PF04525">
    <property type="entry name" value="LOR"/>
    <property type="match status" value="1"/>
</dbReference>
<dbReference type="RefSeq" id="XP_056855087.1">
    <property type="nucleotide sequence ID" value="XM_056999107.1"/>
</dbReference>
<evidence type="ECO:0000256" key="1">
    <source>
        <dbReference type="ARBA" id="ARBA00005437"/>
    </source>
</evidence>
<dbReference type="OrthoDB" id="97518at2759"/>
<sequence>MNKPPCHIESDGHWKQDNTGKTNLEVRTCGNYIHQKKEKEREREREEMVGVIVDPSFCVRDRVELAIVRDNLASVYGNYVITDVNGNLLFQVKKPGFGFHKQMILLDGFGSPVVTMREKKLSWLEKWKVFRGGSTEESDLLYTLKRSSIFQIPTKLDVFSGLNNEEKTCDFKVIGETGNDRSCVAYAGEYDAIVAKMQHKKHTWRSAFSFSAKDNFLVTVNENVDYAFIASLVVLFDVMDRKLEQPVKAGGDWFESALSGMSFFR</sequence>
<organism evidence="3 4">
    <name type="scientific">Raphanus sativus</name>
    <name type="common">Radish</name>
    <name type="synonym">Raphanus raphanistrum var. sativus</name>
    <dbReference type="NCBI Taxonomy" id="3726"/>
    <lineage>
        <taxon>Eukaryota</taxon>
        <taxon>Viridiplantae</taxon>
        <taxon>Streptophyta</taxon>
        <taxon>Embryophyta</taxon>
        <taxon>Tracheophyta</taxon>
        <taxon>Spermatophyta</taxon>
        <taxon>Magnoliopsida</taxon>
        <taxon>eudicotyledons</taxon>
        <taxon>Gunneridae</taxon>
        <taxon>Pentapetalae</taxon>
        <taxon>rosids</taxon>
        <taxon>malvids</taxon>
        <taxon>Brassicales</taxon>
        <taxon>Brassicaceae</taxon>
        <taxon>Brassiceae</taxon>
        <taxon>Raphanus</taxon>
    </lineage>
</organism>
<evidence type="ECO:0000313" key="4">
    <source>
        <dbReference type="RefSeq" id="XP_056855087.1"/>
    </source>
</evidence>
<keyword evidence="3" id="KW-1185">Reference proteome</keyword>
<dbReference type="InterPro" id="IPR007612">
    <property type="entry name" value="LOR"/>
</dbReference>
<dbReference type="Proteomes" id="UP000504610">
    <property type="component" value="Unplaced"/>
</dbReference>
<dbReference type="GeneID" id="108818778"/>
<feature type="region of interest" description="Disordered" evidence="2">
    <location>
        <begin position="1"/>
        <end position="20"/>
    </location>
</feature>
<dbReference type="PANTHER" id="PTHR31087">
    <property type="match status" value="1"/>
</dbReference>
<reference evidence="4" key="2">
    <citation type="submission" date="2025-08" db="UniProtKB">
        <authorList>
            <consortium name="RefSeq"/>
        </authorList>
    </citation>
    <scope>IDENTIFICATION</scope>
</reference>
<evidence type="ECO:0000313" key="3">
    <source>
        <dbReference type="Proteomes" id="UP000504610"/>
    </source>
</evidence>
<dbReference type="KEGG" id="rsz:108818778"/>
<dbReference type="Gene3D" id="2.40.160.200">
    <property type="entry name" value="LURP1-related"/>
    <property type="match status" value="1"/>
</dbReference>